<dbReference type="InterPro" id="IPR011055">
    <property type="entry name" value="Dup_hybrid_motif"/>
</dbReference>
<keyword evidence="1 2" id="KW-0732">Signal</keyword>
<evidence type="ECO:0000256" key="1">
    <source>
        <dbReference type="ARBA" id="ARBA00022729"/>
    </source>
</evidence>
<dbReference type="AlphaFoldDB" id="A0A2A9ET23"/>
<dbReference type="PROSITE" id="PS51318">
    <property type="entry name" value="TAT"/>
    <property type="match status" value="1"/>
</dbReference>
<dbReference type="InterPro" id="IPR006311">
    <property type="entry name" value="TAT_signal"/>
</dbReference>
<dbReference type="CDD" id="cd12797">
    <property type="entry name" value="M23_peptidase"/>
    <property type="match status" value="1"/>
</dbReference>
<dbReference type="PROSITE" id="PS51781">
    <property type="entry name" value="SH3B"/>
    <property type="match status" value="3"/>
</dbReference>
<feature type="domain" description="SH3b" evidence="3">
    <location>
        <begin position="195"/>
        <end position="259"/>
    </location>
</feature>
<dbReference type="OrthoDB" id="1099523at2"/>
<evidence type="ECO:0000313" key="5">
    <source>
        <dbReference type="Proteomes" id="UP000224130"/>
    </source>
</evidence>
<dbReference type="SUPFAM" id="SSF51261">
    <property type="entry name" value="Duplicated hybrid motif"/>
    <property type="match status" value="1"/>
</dbReference>
<evidence type="ECO:0000313" key="4">
    <source>
        <dbReference type="EMBL" id="PFG41681.1"/>
    </source>
</evidence>
<dbReference type="InterPro" id="IPR016047">
    <property type="entry name" value="M23ase_b-sheet_dom"/>
</dbReference>
<dbReference type="SMART" id="SM00287">
    <property type="entry name" value="SH3b"/>
    <property type="match status" value="3"/>
</dbReference>
<name>A0A2A9ET23_9MICO</name>
<dbReference type="InterPro" id="IPR050570">
    <property type="entry name" value="Cell_wall_metabolism_enzyme"/>
</dbReference>
<accession>A0A2A9ET23</accession>
<dbReference type="Proteomes" id="UP000224130">
    <property type="component" value="Unassembled WGS sequence"/>
</dbReference>
<feature type="chain" id="PRO_5012225164" evidence="2">
    <location>
        <begin position="35"/>
        <end position="400"/>
    </location>
</feature>
<dbReference type="Pfam" id="PF08239">
    <property type="entry name" value="SH3_3"/>
    <property type="match status" value="3"/>
</dbReference>
<feature type="domain" description="SH3b" evidence="3">
    <location>
        <begin position="335"/>
        <end position="399"/>
    </location>
</feature>
<evidence type="ECO:0000256" key="2">
    <source>
        <dbReference type="SAM" id="SignalP"/>
    </source>
</evidence>
<dbReference type="Gene3D" id="2.70.70.10">
    <property type="entry name" value="Glucose Permease (Domain IIA)"/>
    <property type="match status" value="1"/>
</dbReference>
<feature type="signal peptide" evidence="2">
    <location>
        <begin position="1"/>
        <end position="34"/>
    </location>
</feature>
<reference evidence="4 5" key="1">
    <citation type="submission" date="2017-10" db="EMBL/GenBank/DDBJ databases">
        <title>Sequencing the genomes of 1000 actinobacteria strains.</title>
        <authorList>
            <person name="Klenk H.-P."/>
        </authorList>
    </citation>
    <scope>NUCLEOTIDE SEQUENCE [LARGE SCALE GENOMIC DNA]</scope>
    <source>
        <strain evidence="4 5">DSM 21863</strain>
    </source>
</reference>
<gene>
    <name evidence="4" type="ORF">ATJ88_0323</name>
</gene>
<dbReference type="Gene3D" id="2.30.30.40">
    <property type="entry name" value="SH3 Domains"/>
    <property type="match status" value="3"/>
</dbReference>
<proteinExistence type="predicted"/>
<dbReference type="InterPro" id="IPR003646">
    <property type="entry name" value="SH3-like_bac-type"/>
</dbReference>
<feature type="domain" description="SH3b" evidence="3">
    <location>
        <begin position="261"/>
        <end position="324"/>
    </location>
</feature>
<dbReference type="GO" id="GO:0004222">
    <property type="term" value="F:metalloendopeptidase activity"/>
    <property type="evidence" value="ECO:0007669"/>
    <property type="project" value="TreeGrafter"/>
</dbReference>
<evidence type="ECO:0000259" key="3">
    <source>
        <dbReference type="PROSITE" id="PS51781"/>
    </source>
</evidence>
<comment type="caution">
    <text evidence="4">The sequence shown here is derived from an EMBL/GenBank/DDBJ whole genome shotgun (WGS) entry which is preliminary data.</text>
</comment>
<organism evidence="4 5">
    <name type="scientific">Isoptericola jiangsuensis</name>
    <dbReference type="NCBI Taxonomy" id="548579"/>
    <lineage>
        <taxon>Bacteria</taxon>
        <taxon>Bacillati</taxon>
        <taxon>Actinomycetota</taxon>
        <taxon>Actinomycetes</taxon>
        <taxon>Micrococcales</taxon>
        <taxon>Promicromonosporaceae</taxon>
        <taxon>Isoptericola</taxon>
    </lineage>
</organism>
<dbReference type="Pfam" id="PF01551">
    <property type="entry name" value="Peptidase_M23"/>
    <property type="match status" value="1"/>
</dbReference>
<dbReference type="RefSeq" id="WP_098462290.1">
    <property type="nucleotide sequence ID" value="NZ_PDJJ01000001.1"/>
</dbReference>
<sequence length="400" mass="42760">MGRIRAGARRALVAVAATTAMVAGGAAVAPSASAATVVTPPLKDDTYVLSSYYGARCMPVRSASTFHLGQDLGAASGTDVRAVAKGKVVKAGAVRGFGQWVVIDHTLDGKKFSSLYAHVIDGDARVKVGQTVKKGQHIADVGSTGTSTSPHLHLEVWKGGYPSGTTVDPLKFLKYRGVDLTTRSIRNYTRSTPPSSCSYFTAGKVNLRTGPGTGYPVMRTLQSNVRISGTPGVAPGEWRQVTRNGRTGWVHRDYVSPSYTSQGSRYSLSTLNLRSKPSTSSKVVRSLPADAHLTMLRDLKGSWQRVRYGSTNGWVHARCISDTRDGAQVVRNASGATYSWVATSTLYLRQGATTSSAKVATLRRDDRVTHLATMSGGWIKVKVGSKTGYVASRYLTSDRP</sequence>
<dbReference type="PANTHER" id="PTHR21666">
    <property type="entry name" value="PEPTIDASE-RELATED"/>
    <property type="match status" value="1"/>
</dbReference>
<dbReference type="EMBL" id="PDJJ01000001">
    <property type="protein sequence ID" value="PFG41681.1"/>
    <property type="molecule type" value="Genomic_DNA"/>
</dbReference>
<dbReference type="PANTHER" id="PTHR21666:SF289">
    <property type="entry name" value="L-ALA--D-GLU ENDOPEPTIDASE"/>
    <property type="match status" value="1"/>
</dbReference>
<keyword evidence="5" id="KW-1185">Reference proteome</keyword>
<protein>
    <submittedName>
        <fullName evidence="4">SH3 domain-containing protein</fullName>
    </submittedName>
</protein>